<dbReference type="InterPro" id="IPR035901">
    <property type="entry name" value="GIY-YIG_endonuc_sf"/>
</dbReference>
<reference evidence="2 3" key="1">
    <citation type="submission" date="2018-12" db="EMBL/GenBank/DDBJ databases">
        <title>Bacillus yapensis draft genome sequence.</title>
        <authorList>
            <person name="Yu L."/>
            <person name="Xu X."/>
            <person name="Tang X."/>
        </authorList>
    </citation>
    <scope>NUCLEOTIDE SEQUENCE [LARGE SCALE GENOMIC DNA]</scope>
    <source>
        <strain evidence="2 3">XXST-01</strain>
    </source>
</reference>
<gene>
    <name evidence="2" type="ORF">EKG37_04210</name>
</gene>
<keyword evidence="3" id="KW-1185">Reference proteome</keyword>
<protein>
    <submittedName>
        <fullName evidence="2">GIY-YIG nuclease family protein</fullName>
    </submittedName>
</protein>
<dbReference type="Proteomes" id="UP000271374">
    <property type="component" value="Unassembled WGS sequence"/>
</dbReference>
<dbReference type="CDD" id="cd10451">
    <property type="entry name" value="GIY-YIG_LuxR_like"/>
    <property type="match status" value="1"/>
</dbReference>
<evidence type="ECO:0000313" key="2">
    <source>
        <dbReference type="EMBL" id="RTR35841.1"/>
    </source>
</evidence>
<dbReference type="AlphaFoldDB" id="A0A3S0J184"/>
<comment type="caution">
    <text evidence="2">The sequence shown here is derived from an EMBL/GenBank/DDBJ whole genome shotgun (WGS) entry which is preliminary data.</text>
</comment>
<sequence length="120" mass="14238">MERKKELKQQFKEIEIEAGIYQIKNTLNGKIFVGSTKNLKTLNGLRFMLETNGGNSIYTEVQKEWQQFGKDAFIIEVLEVLKKKDDPYYNEKEALEELENKWLEKLQPYDEKGYNKRKPS</sequence>
<evidence type="ECO:0000313" key="3">
    <source>
        <dbReference type="Proteomes" id="UP000271374"/>
    </source>
</evidence>
<proteinExistence type="predicted"/>
<dbReference type="Pfam" id="PF01541">
    <property type="entry name" value="GIY-YIG"/>
    <property type="match status" value="1"/>
</dbReference>
<feature type="domain" description="GIY-YIG" evidence="1">
    <location>
        <begin position="18"/>
        <end position="115"/>
    </location>
</feature>
<evidence type="ECO:0000259" key="1">
    <source>
        <dbReference type="Pfam" id="PF01541"/>
    </source>
</evidence>
<dbReference type="InterPro" id="IPR000305">
    <property type="entry name" value="GIY-YIG_endonuc"/>
</dbReference>
<dbReference type="Gene3D" id="3.40.1440.10">
    <property type="entry name" value="GIY-YIG endonuclease"/>
    <property type="match status" value="1"/>
</dbReference>
<name>A0A3S0J184_9BACI</name>
<organism evidence="2 3">
    <name type="scientific">Bacillus yapensis</name>
    <dbReference type="NCBI Taxonomy" id="2492960"/>
    <lineage>
        <taxon>Bacteria</taxon>
        <taxon>Bacillati</taxon>
        <taxon>Bacillota</taxon>
        <taxon>Bacilli</taxon>
        <taxon>Bacillales</taxon>
        <taxon>Bacillaceae</taxon>
        <taxon>Bacillus</taxon>
    </lineage>
</organism>
<dbReference type="SUPFAM" id="SSF82771">
    <property type="entry name" value="GIY-YIG endonuclease"/>
    <property type="match status" value="1"/>
</dbReference>
<dbReference type="RefSeq" id="WP_126406656.1">
    <property type="nucleotide sequence ID" value="NZ_RXNT01000002.1"/>
</dbReference>
<dbReference type="EMBL" id="RXNT01000002">
    <property type="protein sequence ID" value="RTR35841.1"/>
    <property type="molecule type" value="Genomic_DNA"/>
</dbReference>
<dbReference type="OrthoDB" id="9134286at2"/>
<accession>A0A3S0J184</accession>